<feature type="binding site" evidence="5">
    <location>
        <position position="76"/>
    </location>
    <ligand>
        <name>Mg(2+)</name>
        <dbReference type="ChEBI" id="CHEBI:18420"/>
    </ligand>
</feature>
<evidence type="ECO:0000259" key="8">
    <source>
        <dbReference type="PROSITE" id="PS51462"/>
    </source>
</evidence>
<evidence type="ECO:0000313" key="9">
    <source>
        <dbReference type="EMBL" id="CAB3896476.1"/>
    </source>
</evidence>
<sequence>MSTEPLGWPPFAPSRARPAPAAPPPPAGLLAEDDFRRAVQMLPLVSIDLLLRDAQGRYLTGLRSNPPAQGSWFVPGGRIRKNESLPRALQRIAREELGVTLPPQAWRPRGVYEHFYGTNFAGEAGRSTHYIVLAYEADLTLDAASLPLGQHRRYRWQAAAAIAADPGAHPYTQAYFKESAP</sequence>
<organism evidence="9 10">
    <name type="scientific">Achromobacter pulmonis</name>
    <dbReference type="NCBI Taxonomy" id="1389932"/>
    <lineage>
        <taxon>Bacteria</taxon>
        <taxon>Pseudomonadati</taxon>
        <taxon>Pseudomonadota</taxon>
        <taxon>Betaproteobacteria</taxon>
        <taxon>Burkholderiales</taxon>
        <taxon>Alcaligenaceae</taxon>
        <taxon>Achromobacter</taxon>
    </lineage>
</organism>
<dbReference type="InterPro" id="IPR033715">
    <property type="entry name" value="GDPMH"/>
</dbReference>
<dbReference type="PANTHER" id="PTHR43046">
    <property type="entry name" value="GDP-MANNOSE MANNOSYL HYDROLASE"/>
    <property type="match status" value="1"/>
</dbReference>
<evidence type="ECO:0000256" key="1">
    <source>
        <dbReference type="ARBA" id="ARBA00022723"/>
    </source>
</evidence>
<dbReference type="Pfam" id="PF00293">
    <property type="entry name" value="NUDIX"/>
    <property type="match status" value="1"/>
</dbReference>
<protein>
    <submittedName>
        <fullName evidence="9">GDP-mannose mannosyl hydrolase</fullName>
        <ecNumber evidence="9">3.6.1.-</ecNumber>
    </submittedName>
</protein>
<dbReference type="CDD" id="cd03430">
    <property type="entry name" value="NUDIX_GDPMH_NudD"/>
    <property type="match status" value="1"/>
</dbReference>
<feature type="short sequence motif" description="Nudix box" evidence="6">
    <location>
        <begin position="77"/>
        <end position="98"/>
    </location>
</feature>
<reference evidence="9 10" key="1">
    <citation type="submission" date="2020-04" db="EMBL/GenBank/DDBJ databases">
        <authorList>
            <person name="De Canck E."/>
        </authorList>
    </citation>
    <scope>NUCLEOTIDE SEQUENCE [LARGE SCALE GENOMIC DNA]</scope>
    <source>
        <strain evidence="9 10">LMG 26788</strain>
    </source>
</reference>
<evidence type="ECO:0000256" key="5">
    <source>
        <dbReference type="PIRSR" id="PIRSR037599-3"/>
    </source>
</evidence>
<evidence type="ECO:0000256" key="3">
    <source>
        <dbReference type="ARBA" id="ARBA00022842"/>
    </source>
</evidence>
<keyword evidence="2 9" id="KW-0378">Hydrolase</keyword>
<accession>A0A6S7E5F8</accession>
<dbReference type="AlphaFoldDB" id="A0A6S7E5F8"/>
<feature type="site" description="Critical for catalysis" evidence="4">
    <location>
        <position position="151"/>
    </location>
</feature>
<feature type="region of interest" description="Disordered" evidence="7">
    <location>
        <begin position="1"/>
        <end position="27"/>
    </location>
</feature>
<feature type="domain" description="Nudix hydrolase" evidence="8">
    <location>
        <begin position="41"/>
        <end position="181"/>
    </location>
</feature>
<keyword evidence="1 5" id="KW-0479">Metal-binding</keyword>
<keyword evidence="3 5" id="KW-0460">Magnesium</keyword>
<proteinExistence type="predicted"/>
<dbReference type="Gene3D" id="3.90.79.10">
    <property type="entry name" value="Nucleoside Triphosphate Pyrophosphohydrolase"/>
    <property type="match status" value="1"/>
</dbReference>
<dbReference type="InterPro" id="IPR000086">
    <property type="entry name" value="NUDIX_hydrolase_dom"/>
</dbReference>
<dbReference type="PANTHER" id="PTHR43046:SF12">
    <property type="entry name" value="GDP-MANNOSE MANNOSYL HYDROLASE"/>
    <property type="match status" value="1"/>
</dbReference>
<dbReference type="InterPro" id="IPR015797">
    <property type="entry name" value="NUDIX_hydrolase-like_dom_sf"/>
</dbReference>
<evidence type="ECO:0000256" key="2">
    <source>
        <dbReference type="ARBA" id="ARBA00022801"/>
    </source>
</evidence>
<dbReference type="Proteomes" id="UP000494203">
    <property type="component" value="Unassembled WGS sequence"/>
</dbReference>
<evidence type="ECO:0000256" key="6">
    <source>
        <dbReference type="PIRSR" id="PIRSR037599-4"/>
    </source>
</evidence>
<gene>
    <name evidence="9" type="primary">gmm</name>
    <name evidence="9" type="ORF">LMG26788_04049</name>
</gene>
<feature type="binding site" evidence="5">
    <location>
        <position position="150"/>
    </location>
    <ligand>
        <name>Mg(2+)</name>
        <dbReference type="ChEBI" id="CHEBI:18420"/>
    </ligand>
</feature>
<dbReference type="GO" id="GO:0008727">
    <property type="term" value="F:GDP-mannose mannosyl hydrolase activity"/>
    <property type="evidence" value="ECO:0007669"/>
    <property type="project" value="InterPro"/>
</dbReference>
<name>A0A6S7E5F8_9BURK</name>
<comment type="cofactor">
    <cofactor evidence="5">
        <name>Mg(2+)</name>
        <dbReference type="ChEBI" id="CHEBI:18420"/>
    </cofactor>
    <text evidence="5">Binds 1 Mg(2+) ion per subunit.</text>
</comment>
<dbReference type="GO" id="GO:0046872">
    <property type="term" value="F:metal ion binding"/>
    <property type="evidence" value="ECO:0007669"/>
    <property type="project" value="UniProtKB-KW"/>
</dbReference>
<dbReference type="EC" id="3.6.1.-" evidence="9"/>
<dbReference type="PIRSF" id="PIRSF037599">
    <property type="entry name" value="GDPMH"/>
    <property type="match status" value="1"/>
</dbReference>
<keyword evidence="10" id="KW-1185">Reference proteome</keyword>
<dbReference type="SUPFAM" id="SSF55811">
    <property type="entry name" value="Nudix"/>
    <property type="match status" value="1"/>
</dbReference>
<dbReference type="EMBL" id="CADIKZ010000011">
    <property type="protein sequence ID" value="CAB3896476.1"/>
    <property type="molecule type" value="Genomic_DNA"/>
</dbReference>
<feature type="binding site" evidence="5">
    <location>
        <position position="96"/>
    </location>
    <ligand>
        <name>Mg(2+)</name>
        <dbReference type="ChEBI" id="CHEBI:18420"/>
    </ligand>
</feature>
<evidence type="ECO:0000313" key="10">
    <source>
        <dbReference type="Proteomes" id="UP000494203"/>
    </source>
</evidence>
<evidence type="ECO:0000256" key="4">
    <source>
        <dbReference type="PIRSR" id="PIRSR037599-1"/>
    </source>
</evidence>
<evidence type="ECO:0000256" key="7">
    <source>
        <dbReference type="SAM" id="MobiDB-lite"/>
    </source>
</evidence>
<dbReference type="PROSITE" id="PS51462">
    <property type="entry name" value="NUDIX"/>
    <property type="match status" value="1"/>
</dbReference>